<evidence type="ECO:0000313" key="9">
    <source>
        <dbReference type="Proteomes" id="UP000324595"/>
    </source>
</evidence>
<feature type="transmembrane region" description="Helical" evidence="7">
    <location>
        <begin position="66"/>
        <end position="87"/>
    </location>
</feature>
<dbReference type="Pfam" id="PF01914">
    <property type="entry name" value="MarC"/>
    <property type="match status" value="1"/>
</dbReference>
<organism evidence="8 9">
    <name type="scientific">Fodinibius salinus</name>
    <dbReference type="NCBI Taxonomy" id="860790"/>
    <lineage>
        <taxon>Bacteria</taxon>
        <taxon>Pseudomonadati</taxon>
        <taxon>Balneolota</taxon>
        <taxon>Balneolia</taxon>
        <taxon>Balneolales</taxon>
        <taxon>Balneolaceae</taxon>
        <taxon>Fodinibius</taxon>
    </lineage>
</organism>
<evidence type="ECO:0000313" key="8">
    <source>
        <dbReference type="EMBL" id="TYP95539.1"/>
    </source>
</evidence>
<gene>
    <name evidence="8" type="ORF">LX73_0847</name>
</gene>
<proteinExistence type="inferred from homology"/>
<dbReference type="PANTHER" id="PTHR33508">
    <property type="entry name" value="UPF0056 MEMBRANE PROTEIN YHCE"/>
    <property type="match status" value="1"/>
</dbReference>
<evidence type="ECO:0000256" key="2">
    <source>
        <dbReference type="ARBA" id="ARBA00009784"/>
    </source>
</evidence>
<feature type="transmembrane region" description="Helical" evidence="7">
    <location>
        <begin position="107"/>
        <end position="128"/>
    </location>
</feature>
<dbReference type="AlphaFoldDB" id="A0A5D3YR20"/>
<protein>
    <recommendedName>
        <fullName evidence="7">UPF0056 membrane protein</fullName>
    </recommendedName>
</protein>
<dbReference type="RefSeq" id="WP_148898203.1">
    <property type="nucleotide sequence ID" value="NZ_VNHY01000001.1"/>
</dbReference>
<name>A0A5D3YR20_9BACT</name>
<comment type="similarity">
    <text evidence="2 7">Belongs to the UPF0056 (MarC) family.</text>
</comment>
<evidence type="ECO:0000256" key="3">
    <source>
        <dbReference type="ARBA" id="ARBA00022475"/>
    </source>
</evidence>
<evidence type="ECO:0000256" key="1">
    <source>
        <dbReference type="ARBA" id="ARBA00004651"/>
    </source>
</evidence>
<dbReference type="Proteomes" id="UP000324595">
    <property type="component" value="Unassembled WGS sequence"/>
</dbReference>
<keyword evidence="3" id="KW-1003">Cell membrane</keyword>
<sequence>MDIAAYLNALAGLFVIIDPIGAALIFHSLVPPGESRHRRIMAFKAITISVVLLIVFGNYGQPLLELLGINIQSLRIAGGLLLFYTAFNMVTEEIEYSTADKKKDISVFPMSIPLLAGPGSLTLSILLFSKSAEMSADIGVMAAILTVCLLTLILMLVSKYLKKIIGQTGDEILKRFLGVILAALAIQFVYDGIANIAG</sequence>
<feature type="transmembrane region" description="Helical" evidence="7">
    <location>
        <begin position="42"/>
        <end position="60"/>
    </location>
</feature>
<keyword evidence="6 7" id="KW-0472">Membrane</keyword>
<evidence type="ECO:0000256" key="4">
    <source>
        <dbReference type="ARBA" id="ARBA00022692"/>
    </source>
</evidence>
<dbReference type="PANTHER" id="PTHR33508:SF1">
    <property type="entry name" value="UPF0056 MEMBRANE PROTEIN YHCE"/>
    <property type="match status" value="1"/>
</dbReference>
<accession>A0A5D3YR20</accession>
<comment type="caution">
    <text evidence="8">The sequence shown here is derived from an EMBL/GenBank/DDBJ whole genome shotgun (WGS) entry which is preliminary data.</text>
</comment>
<keyword evidence="4 7" id="KW-0812">Transmembrane</keyword>
<comment type="subcellular location">
    <subcellularLocation>
        <location evidence="1 7">Cell membrane</location>
        <topology evidence="1 7">Multi-pass membrane protein</topology>
    </subcellularLocation>
</comment>
<dbReference type="NCBIfam" id="TIGR00427">
    <property type="entry name" value="NAAT family transporter"/>
    <property type="match status" value="1"/>
</dbReference>
<dbReference type="OrthoDB" id="21094at2"/>
<feature type="transmembrane region" description="Helical" evidence="7">
    <location>
        <begin position="6"/>
        <end position="30"/>
    </location>
</feature>
<feature type="transmembrane region" description="Helical" evidence="7">
    <location>
        <begin position="172"/>
        <end position="190"/>
    </location>
</feature>
<evidence type="ECO:0000256" key="5">
    <source>
        <dbReference type="ARBA" id="ARBA00022989"/>
    </source>
</evidence>
<dbReference type="InterPro" id="IPR002771">
    <property type="entry name" value="Multi_antbiot-R_MarC"/>
</dbReference>
<reference evidence="8 9" key="1">
    <citation type="submission" date="2019-07" db="EMBL/GenBank/DDBJ databases">
        <title>Genomic Encyclopedia of Archaeal and Bacterial Type Strains, Phase II (KMG-II): from individual species to whole genera.</title>
        <authorList>
            <person name="Goeker M."/>
        </authorList>
    </citation>
    <scope>NUCLEOTIDE SEQUENCE [LARGE SCALE GENOMIC DNA]</scope>
    <source>
        <strain evidence="8 9">DSM 21935</strain>
    </source>
</reference>
<feature type="transmembrane region" description="Helical" evidence="7">
    <location>
        <begin position="140"/>
        <end position="160"/>
    </location>
</feature>
<dbReference type="EMBL" id="VNHY01000001">
    <property type="protein sequence ID" value="TYP95539.1"/>
    <property type="molecule type" value="Genomic_DNA"/>
</dbReference>
<evidence type="ECO:0000256" key="7">
    <source>
        <dbReference type="RuleBase" id="RU362048"/>
    </source>
</evidence>
<dbReference type="GO" id="GO:0005886">
    <property type="term" value="C:plasma membrane"/>
    <property type="evidence" value="ECO:0007669"/>
    <property type="project" value="UniProtKB-SubCell"/>
</dbReference>
<evidence type="ECO:0000256" key="6">
    <source>
        <dbReference type="ARBA" id="ARBA00023136"/>
    </source>
</evidence>
<keyword evidence="5 7" id="KW-1133">Transmembrane helix</keyword>
<keyword evidence="9" id="KW-1185">Reference proteome</keyword>